<dbReference type="InterPro" id="IPR012677">
    <property type="entry name" value="Nucleotide-bd_a/b_plait_sf"/>
</dbReference>
<dbReference type="GO" id="GO:1990904">
    <property type="term" value="C:ribonucleoprotein complex"/>
    <property type="evidence" value="ECO:0007669"/>
    <property type="project" value="InterPro"/>
</dbReference>
<gene>
    <name evidence="8" type="ORF">M437DRAFT_15499</name>
</gene>
<evidence type="ECO:0000259" key="7">
    <source>
        <dbReference type="PROSITE" id="PS50961"/>
    </source>
</evidence>
<dbReference type="GeneID" id="63912187"/>
<organism evidence="8 9">
    <name type="scientific">Aureobasidium melanogenum (strain CBS 110374)</name>
    <name type="common">Aureobasidium pullulans var. melanogenum</name>
    <dbReference type="NCBI Taxonomy" id="1043003"/>
    <lineage>
        <taxon>Eukaryota</taxon>
        <taxon>Fungi</taxon>
        <taxon>Dikarya</taxon>
        <taxon>Ascomycota</taxon>
        <taxon>Pezizomycotina</taxon>
        <taxon>Dothideomycetes</taxon>
        <taxon>Dothideomycetidae</taxon>
        <taxon>Dothideales</taxon>
        <taxon>Saccotheciaceae</taxon>
        <taxon>Aureobasidium</taxon>
    </lineage>
</organism>
<dbReference type="Gene3D" id="3.30.70.330">
    <property type="match status" value="1"/>
</dbReference>
<keyword evidence="8" id="KW-0238">DNA-binding</keyword>
<evidence type="ECO:0000259" key="6">
    <source>
        <dbReference type="PROSITE" id="PS50102"/>
    </source>
</evidence>
<dbReference type="InterPro" id="IPR036390">
    <property type="entry name" value="WH_DNA-bd_sf"/>
</dbReference>
<dbReference type="Proteomes" id="UP000030672">
    <property type="component" value="Unassembled WGS sequence"/>
</dbReference>
<evidence type="ECO:0000313" key="8">
    <source>
        <dbReference type="EMBL" id="KEQ61159.1"/>
    </source>
</evidence>
<dbReference type="InterPro" id="IPR036388">
    <property type="entry name" value="WH-like_DNA-bd_sf"/>
</dbReference>
<dbReference type="AlphaFoldDB" id="A0A074VPW3"/>
<dbReference type="InterPro" id="IPR035979">
    <property type="entry name" value="RBD_domain_sf"/>
</dbReference>
<dbReference type="Gene3D" id="1.10.10.10">
    <property type="entry name" value="Winged helix-like DNA-binding domain superfamily/Winged helix DNA-binding domain"/>
    <property type="match status" value="1"/>
</dbReference>
<dbReference type="GO" id="GO:0005634">
    <property type="term" value="C:nucleus"/>
    <property type="evidence" value="ECO:0007669"/>
    <property type="project" value="UniProtKB-SubCell"/>
</dbReference>
<dbReference type="InterPro" id="IPR006630">
    <property type="entry name" value="La_HTH"/>
</dbReference>
<name>A0A074VPW3_AURM1</name>
<evidence type="ECO:0000256" key="2">
    <source>
        <dbReference type="ARBA" id="ARBA00022884"/>
    </source>
</evidence>
<dbReference type="GO" id="GO:0006396">
    <property type="term" value="P:RNA processing"/>
    <property type="evidence" value="ECO:0007669"/>
    <property type="project" value="InterPro"/>
</dbReference>
<dbReference type="CDD" id="cd12291">
    <property type="entry name" value="RRM1_La"/>
    <property type="match status" value="1"/>
</dbReference>
<keyword evidence="3" id="KW-0539">Nucleus</keyword>
<protein>
    <submittedName>
        <fullName evidence="8">Winged helix DNA-binding domain-containing protein</fullName>
    </submittedName>
</protein>
<evidence type="ECO:0000256" key="5">
    <source>
        <dbReference type="SAM" id="MobiDB-lite"/>
    </source>
</evidence>
<dbReference type="GO" id="GO:0003677">
    <property type="term" value="F:DNA binding"/>
    <property type="evidence" value="ECO:0007669"/>
    <property type="project" value="UniProtKB-KW"/>
</dbReference>
<dbReference type="RefSeq" id="XP_040878182.1">
    <property type="nucleotide sequence ID" value="XM_041018814.1"/>
</dbReference>
<dbReference type="InterPro" id="IPR000504">
    <property type="entry name" value="RRM_dom"/>
</dbReference>
<feature type="region of interest" description="Disordered" evidence="5">
    <location>
        <begin position="190"/>
        <end position="233"/>
    </location>
</feature>
<feature type="non-terminal residue" evidence="8">
    <location>
        <position position="233"/>
    </location>
</feature>
<reference evidence="8 9" key="1">
    <citation type="journal article" date="2014" name="BMC Genomics">
        <title>Genome sequencing of four Aureobasidium pullulans varieties: biotechnological potential, stress tolerance, and description of new species.</title>
        <authorList>
            <person name="Gostin Ar C."/>
            <person name="Ohm R.A."/>
            <person name="Kogej T."/>
            <person name="Sonjak S."/>
            <person name="Turk M."/>
            <person name="Zajc J."/>
            <person name="Zalar P."/>
            <person name="Grube M."/>
            <person name="Sun H."/>
            <person name="Han J."/>
            <person name="Sharma A."/>
            <person name="Chiniquy J."/>
            <person name="Ngan C.Y."/>
            <person name="Lipzen A."/>
            <person name="Barry K."/>
            <person name="Grigoriev I.V."/>
            <person name="Gunde-Cimerman N."/>
        </authorList>
    </citation>
    <scope>NUCLEOTIDE SEQUENCE [LARGE SCALE GENOMIC DNA]</scope>
    <source>
        <strain evidence="8 9">CBS 110374</strain>
    </source>
</reference>
<dbReference type="Pfam" id="PF00076">
    <property type="entry name" value="RRM_1"/>
    <property type="match status" value="1"/>
</dbReference>
<dbReference type="SUPFAM" id="SSF54928">
    <property type="entry name" value="RNA-binding domain, RBD"/>
    <property type="match status" value="1"/>
</dbReference>
<dbReference type="PANTHER" id="PTHR22792:SF140">
    <property type="entry name" value="ACHILLES, ISOFORM A"/>
    <property type="match status" value="1"/>
</dbReference>
<feature type="domain" description="HTH La-type RNA-binding" evidence="7">
    <location>
        <begin position="1"/>
        <end position="87"/>
    </location>
</feature>
<dbReference type="PANTHER" id="PTHR22792">
    <property type="entry name" value="LUPUS LA PROTEIN-RELATED"/>
    <property type="match status" value="1"/>
</dbReference>
<dbReference type="PROSITE" id="PS50961">
    <property type="entry name" value="HTH_LA"/>
    <property type="match status" value="1"/>
</dbReference>
<sequence length="233" mass="26528">SSDPEEIRRQVEFYFSDSNLPTDNYLLKQTGGHKNLPVDLKVIHNFKRMRHFQPYSAVLEACKASALINVTDDGQITRKEPISDKFSDNVDENRKMLENQTMARSIYAKGFGEEKPTSQTDIEEFFSVYGTFNAVRLRRHQNGDFKGSVFVEFSDEKTAEDFLKLDPKPAFQGQELNIKSKQAYVDEKLEGIKNGTITPNDNWKERRANDQRGDRNGRGNGRGRGGRGGRGGR</sequence>
<dbReference type="InterPro" id="IPR002344">
    <property type="entry name" value="Lupus_La"/>
</dbReference>
<dbReference type="InterPro" id="IPR045180">
    <property type="entry name" value="La_dom_prot"/>
</dbReference>
<dbReference type="GO" id="GO:0003729">
    <property type="term" value="F:mRNA binding"/>
    <property type="evidence" value="ECO:0007669"/>
    <property type="project" value="TreeGrafter"/>
</dbReference>
<dbReference type="EMBL" id="KL584839">
    <property type="protein sequence ID" value="KEQ61159.1"/>
    <property type="molecule type" value="Genomic_DNA"/>
</dbReference>
<evidence type="ECO:0000256" key="1">
    <source>
        <dbReference type="ARBA" id="ARBA00004123"/>
    </source>
</evidence>
<dbReference type="PRINTS" id="PR00302">
    <property type="entry name" value="LUPUSLA"/>
</dbReference>
<feature type="non-terminal residue" evidence="8">
    <location>
        <position position="1"/>
    </location>
</feature>
<feature type="domain" description="RRM" evidence="6">
    <location>
        <begin position="104"/>
        <end position="190"/>
    </location>
</feature>
<feature type="compositionally biased region" description="Basic and acidic residues" evidence="5">
    <location>
        <begin position="202"/>
        <end position="217"/>
    </location>
</feature>
<dbReference type="STRING" id="1043003.A0A074VPW3"/>
<dbReference type="SMART" id="SM00715">
    <property type="entry name" value="LA"/>
    <property type="match status" value="1"/>
</dbReference>
<dbReference type="SMART" id="SM00360">
    <property type="entry name" value="RRM"/>
    <property type="match status" value="1"/>
</dbReference>
<dbReference type="PROSITE" id="PS50102">
    <property type="entry name" value="RRM"/>
    <property type="match status" value="1"/>
</dbReference>
<proteinExistence type="predicted"/>
<dbReference type="Pfam" id="PF05383">
    <property type="entry name" value="La"/>
    <property type="match status" value="1"/>
</dbReference>
<evidence type="ECO:0000256" key="3">
    <source>
        <dbReference type="ARBA" id="ARBA00023242"/>
    </source>
</evidence>
<dbReference type="SUPFAM" id="SSF46785">
    <property type="entry name" value="Winged helix' DNA-binding domain"/>
    <property type="match status" value="1"/>
</dbReference>
<evidence type="ECO:0000256" key="4">
    <source>
        <dbReference type="PROSITE-ProRule" id="PRU00332"/>
    </source>
</evidence>
<accession>A0A074VPW3</accession>
<keyword evidence="9" id="KW-1185">Reference proteome</keyword>
<keyword evidence="2 4" id="KW-0694">RNA-binding</keyword>
<comment type="subcellular location">
    <subcellularLocation>
        <location evidence="1">Nucleus</location>
    </subcellularLocation>
</comment>
<dbReference type="HOGENOM" id="CLU_043291_1_1_1"/>
<evidence type="ECO:0000313" key="9">
    <source>
        <dbReference type="Proteomes" id="UP000030672"/>
    </source>
</evidence>
<feature type="compositionally biased region" description="Basic residues" evidence="5">
    <location>
        <begin position="224"/>
        <end position="233"/>
    </location>
</feature>